<name>A0ACC2L3V3_PERAE</name>
<dbReference type="Proteomes" id="UP001234297">
    <property type="component" value="Chromosome 6"/>
</dbReference>
<proteinExistence type="predicted"/>
<keyword evidence="2" id="KW-1185">Reference proteome</keyword>
<protein>
    <submittedName>
        <fullName evidence="1">Uncharacterized protein</fullName>
    </submittedName>
</protein>
<comment type="caution">
    <text evidence="1">The sequence shown here is derived from an EMBL/GenBank/DDBJ whole genome shotgun (WGS) entry which is preliminary data.</text>
</comment>
<reference evidence="1 2" key="1">
    <citation type="journal article" date="2022" name="Hortic Res">
        <title>A haplotype resolved chromosomal level avocado genome allows analysis of novel avocado genes.</title>
        <authorList>
            <person name="Nath O."/>
            <person name="Fletcher S.J."/>
            <person name="Hayward A."/>
            <person name="Shaw L.M."/>
            <person name="Masouleh A.K."/>
            <person name="Furtado A."/>
            <person name="Henry R.J."/>
            <person name="Mitter N."/>
        </authorList>
    </citation>
    <scope>NUCLEOTIDE SEQUENCE [LARGE SCALE GENOMIC DNA]</scope>
    <source>
        <strain evidence="2">cv. Hass</strain>
    </source>
</reference>
<sequence>MHRTRKKKKISEITQTRTQVVCERDRISNLPDEILVHILSFLQMKDAVRTSILSNRWRYLWTWNSSLDFSYCKPAFIDRCLDLHRAPKLRSLKLYYNIFCCDTEPEALSRLLRYAATHSVEELYLFLAYPYHYNYPLSLFECQTLTQLTLRDGKLNLPVNFRGFKSLVTLCLGRVFIKEEVLCTLISTCDLLENLEVIGCSFSEKRLRISATNSSRLRNLKITSFHECRGRGGGSYLGVIFRTYVKRISDSSSSTVAGMKILRVGEEYCLP</sequence>
<gene>
    <name evidence="1" type="ORF">MRB53_021417</name>
</gene>
<organism evidence="1 2">
    <name type="scientific">Persea americana</name>
    <name type="common">Avocado</name>
    <dbReference type="NCBI Taxonomy" id="3435"/>
    <lineage>
        <taxon>Eukaryota</taxon>
        <taxon>Viridiplantae</taxon>
        <taxon>Streptophyta</taxon>
        <taxon>Embryophyta</taxon>
        <taxon>Tracheophyta</taxon>
        <taxon>Spermatophyta</taxon>
        <taxon>Magnoliopsida</taxon>
        <taxon>Magnoliidae</taxon>
        <taxon>Laurales</taxon>
        <taxon>Lauraceae</taxon>
        <taxon>Persea</taxon>
    </lineage>
</organism>
<dbReference type="EMBL" id="CM056814">
    <property type="protein sequence ID" value="KAJ8628110.1"/>
    <property type="molecule type" value="Genomic_DNA"/>
</dbReference>
<accession>A0ACC2L3V3</accession>
<evidence type="ECO:0000313" key="2">
    <source>
        <dbReference type="Proteomes" id="UP001234297"/>
    </source>
</evidence>
<evidence type="ECO:0000313" key="1">
    <source>
        <dbReference type="EMBL" id="KAJ8628110.1"/>
    </source>
</evidence>